<evidence type="ECO:0000313" key="4">
    <source>
        <dbReference type="EMBL" id="MFC0269532.1"/>
    </source>
</evidence>
<evidence type="ECO:0000256" key="1">
    <source>
        <dbReference type="ARBA" id="ARBA00022723"/>
    </source>
</evidence>
<dbReference type="RefSeq" id="WP_051090984.1">
    <property type="nucleotide sequence ID" value="NZ_JBHLVX010000060.1"/>
</dbReference>
<dbReference type="CDD" id="cd01284">
    <property type="entry name" value="Riboflavin_deaminase-reductase"/>
    <property type="match status" value="1"/>
</dbReference>
<accession>A0ABV6G980</accession>
<evidence type="ECO:0000313" key="5">
    <source>
        <dbReference type="Proteomes" id="UP001589814"/>
    </source>
</evidence>
<dbReference type="SUPFAM" id="SSF53927">
    <property type="entry name" value="Cytidine deaminase-like"/>
    <property type="match status" value="1"/>
</dbReference>
<dbReference type="PROSITE" id="PS51747">
    <property type="entry name" value="CYT_DCMP_DEAMINASES_2"/>
    <property type="match status" value="1"/>
</dbReference>
<reference evidence="4 5" key="1">
    <citation type="submission" date="2024-09" db="EMBL/GenBank/DDBJ databases">
        <authorList>
            <person name="Sun Q."/>
            <person name="Mori K."/>
        </authorList>
    </citation>
    <scope>NUCLEOTIDE SEQUENCE [LARGE SCALE GENOMIC DNA]</scope>
    <source>
        <strain evidence="4 5">CCM 7415</strain>
    </source>
</reference>
<dbReference type="Gene3D" id="3.40.140.10">
    <property type="entry name" value="Cytidine Deaminase, domain 2"/>
    <property type="match status" value="1"/>
</dbReference>
<dbReference type="PANTHER" id="PTHR11079:SF162">
    <property type="entry name" value="RIBOFLAVIN BIOSYNTHESIS PROTEIN PYRD, CHLOROPLASTIC"/>
    <property type="match status" value="1"/>
</dbReference>
<protein>
    <submittedName>
        <fullName evidence="4">Bifunctional diaminohydroxyphosphoribosylaminopyrimidine deaminase/5-amino-6-(5-phosphoribosylamino)uracil reductase RibD</fullName>
    </submittedName>
</protein>
<keyword evidence="2" id="KW-0862">Zinc</keyword>
<keyword evidence="5" id="KW-1185">Reference proteome</keyword>
<name>A0ABV6G980_9GAMM</name>
<dbReference type="InterPro" id="IPR002125">
    <property type="entry name" value="CMP_dCMP_dom"/>
</dbReference>
<dbReference type="Pfam" id="PF00383">
    <property type="entry name" value="dCMP_cyt_deam_1"/>
    <property type="match status" value="1"/>
</dbReference>
<sequence length="160" mass="17442">MANDACSEIFSTRTDFMSRALSLSRRALPDCLPNPPVGCVLVSQGEILAEGYTRFPGHHHAEVEALSKLPDGAGSVEAYVTLEPCSFRGRTPSCAQALIDRGVQRVYVALIDPHPLNQGRGIEMMRSAGLEVFTGIEKEAVAGFIGSYLNIDPLYQQYRL</sequence>
<evidence type="ECO:0000256" key="2">
    <source>
        <dbReference type="ARBA" id="ARBA00022833"/>
    </source>
</evidence>
<feature type="domain" description="CMP/dCMP-type deaminase" evidence="3">
    <location>
        <begin position="11"/>
        <end position="124"/>
    </location>
</feature>
<keyword evidence="1" id="KW-0479">Metal-binding</keyword>
<proteinExistence type="predicted"/>
<dbReference type="EMBL" id="JBHLVX010000060">
    <property type="protein sequence ID" value="MFC0269532.1"/>
    <property type="molecule type" value="Genomic_DNA"/>
</dbReference>
<dbReference type="InterPro" id="IPR016192">
    <property type="entry name" value="APOBEC/CMP_deaminase_Zn-bd"/>
</dbReference>
<dbReference type="PROSITE" id="PS00903">
    <property type="entry name" value="CYT_DCMP_DEAMINASES_1"/>
    <property type="match status" value="1"/>
</dbReference>
<dbReference type="PANTHER" id="PTHR11079">
    <property type="entry name" value="CYTOSINE DEAMINASE FAMILY MEMBER"/>
    <property type="match status" value="1"/>
</dbReference>
<dbReference type="Proteomes" id="UP001589814">
    <property type="component" value="Unassembled WGS sequence"/>
</dbReference>
<gene>
    <name evidence="4" type="ORF">ACFFHW_16315</name>
</gene>
<comment type="caution">
    <text evidence="4">The sequence shown here is derived from an EMBL/GenBank/DDBJ whole genome shotgun (WGS) entry which is preliminary data.</text>
</comment>
<organism evidence="4 5">
    <name type="scientific">Kushneria aurantia</name>
    <dbReference type="NCBI Taxonomy" id="504092"/>
    <lineage>
        <taxon>Bacteria</taxon>
        <taxon>Pseudomonadati</taxon>
        <taxon>Pseudomonadota</taxon>
        <taxon>Gammaproteobacteria</taxon>
        <taxon>Oceanospirillales</taxon>
        <taxon>Halomonadaceae</taxon>
        <taxon>Kushneria</taxon>
    </lineage>
</organism>
<dbReference type="InterPro" id="IPR016193">
    <property type="entry name" value="Cytidine_deaminase-like"/>
</dbReference>
<evidence type="ECO:0000259" key="3">
    <source>
        <dbReference type="PROSITE" id="PS51747"/>
    </source>
</evidence>